<dbReference type="GO" id="GO:0008984">
    <property type="term" value="F:protein-glutamate methylesterase activity"/>
    <property type="evidence" value="ECO:0007669"/>
    <property type="project" value="InterPro"/>
</dbReference>
<dbReference type="SUPFAM" id="SSF52738">
    <property type="entry name" value="Methylesterase CheB, C-terminal domain"/>
    <property type="match status" value="1"/>
</dbReference>
<gene>
    <name evidence="2" type="ORF">AS180_19060</name>
</gene>
<reference evidence="2 3" key="1">
    <citation type="submission" date="2015-11" db="EMBL/GenBank/DDBJ databases">
        <title>Bacillus caseinolyticus sp nov.</title>
        <authorList>
            <person name="Dastager S.G."/>
            <person name="Mawlankar R."/>
        </authorList>
    </citation>
    <scope>NUCLEOTIDE SEQUENCE [LARGE SCALE GENOMIC DNA]</scope>
    <source>
        <strain evidence="2 3">SGD-V-76</strain>
    </source>
</reference>
<dbReference type="InterPro" id="IPR000673">
    <property type="entry name" value="Sig_transdc_resp-reg_Me-estase"/>
</dbReference>
<accession>A0A0V8JH12</accession>
<evidence type="ECO:0000313" key="2">
    <source>
        <dbReference type="EMBL" id="KSU86350.1"/>
    </source>
</evidence>
<proteinExistence type="predicted"/>
<comment type="caution">
    <text evidence="2">The sequence shown here is derived from an EMBL/GenBank/DDBJ whole genome shotgun (WGS) entry which is preliminary data.</text>
</comment>
<keyword evidence="3" id="KW-1185">Reference proteome</keyword>
<feature type="domain" description="CheB-type methylesterase" evidence="1">
    <location>
        <begin position="23"/>
        <end position="70"/>
    </location>
</feature>
<dbReference type="RefSeq" id="WP_025908445.1">
    <property type="nucleotide sequence ID" value="NZ_KQ758705.1"/>
</dbReference>
<dbReference type="EMBL" id="LNQP01000091">
    <property type="protein sequence ID" value="KSU86350.1"/>
    <property type="molecule type" value="Genomic_DNA"/>
</dbReference>
<dbReference type="Gene3D" id="3.40.50.180">
    <property type="entry name" value="Methylesterase CheB, C-terminal domain"/>
    <property type="match status" value="1"/>
</dbReference>
<evidence type="ECO:0000313" key="3">
    <source>
        <dbReference type="Proteomes" id="UP000053681"/>
    </source>
</evidence>
<dbReference type="GO" id="GO:0005737">
    <property type="term" value="C:cytoplasm"/>
    <property type="evidence" value="ECO:0007669"/>
    <property type="project" value="InterPro"/>
</dbReference>
<protein>
    <recommendedName>
        <fullName evidence="1">CheB-type methylesterase domain-containing protein</fullName>
    </recommendedName>
</protein>
<sequence length="73" mass="7899">MKNKTLSTISLSEIHNPKAIHVVGIGASAGGLEAIEQFFANMPSSNGMAFIVIQHLSSRYKSFMPELLAKKPI</sequence>
<name>A0A0V8JH12_9BACI</name>
<evidence type="ECO:0000259" key="1">
    <source>
        <dbReference type="Pfam" id="PF01339"/>
    </source>
</evidence>
<dbReference type="GO" id="GO:0006935">
    <property type="term" value="P:chemotaxis"/>
    <property type="evidence" value="ECO:0007669"/>
    <property type="project" value="InterPro"/>
</dbReference>
<dbReference type="AlphaFoldDB" id="A0A0V8JH12"/>
<dbReference type="Proteomes" id="UP000053681">
    <property type="component" value="Unassembled WGS sequence"/>
</dbReference>
<dbReference type="InterPro" id="IPR035909">
    <property type="entry name" value="CheB_C"/>
</dbReference>
<organism evidence="2 3">
    <name type="scientific">Priestia veravalensis</name>
    <dbReference type="NCBI Taxonomy" id="1414648"/>
    <lineage>
        <taxon>Bacteria</taxon>
        <taxon>Bacillati</taxon>
        <taxon>Bacillota</taxon>
        <taxon>Bacilli</taxon>
        <taxon>Bacillales</taxon>
        <taxon>Bacillaceae</taxon>
        <taxon>Priestia</taxon>
    </lineage>
</organism>
<dbReference type="GO" id="GO:0000156">
    <property type="term" value="F:phosphorelay response regulator activity"/>
    <property type="evidence" value="ECO:0007669"/>
    <property type="project" value="InterPro"/>
</dbReference>
<dbReference type="Pfam" id="PF01339">
    <property type="entry name" value="CheB_methylest"/>
    <property type="match status" value="1"/>
</dbReference>